<dbReference type="Gene3D" id="3.90.950.10">
    <property type="match status" value="1"/>
</dbReference>
<dbReference type="GO" id="GO:0009117">
    <property type="term" value="P:nucleotide metabolic process"/>
    <property type="evidence" value="ECO:0007669"/>
    <property type="project" value="UniProtKB-KW"/>
</dbReference>
<dbReference type="Proteomes" id="UP000004633">
    <property type="component" value="Unassembled WGS sequence"/>
</dbReference>
<keyword evidence="3" id="KW-0963">Cytoplasm</keyword>
<keyword evidence="5" id="KW-1185">Reference proteome</keyword>
<organism evidence="4 5">
    <name type="scientific">Selenomonas artemidis F0399</name>
    <dbReference type="NCBI Taxonomy" id="749551"/>
    <lineage>
        <taxon>Bacteria</taxon>
        <taxon>Bacillati</taxon>
        <taxon>Bacillota</taxon>
        <taxon>Negativicutes</taxon>
        <taxon>Selenomonadales</taxon>
        <taxon>Selenomonadaceae</taxon>
        <taxon>Selenomonas</taxon>
    </lineage>
</organism>
<reference evidence="4 5" key="1">
    <citation type="submission" date="2010-08" db="EMBL/GenBank/DDBJ databases">
        <authorList>
            <person name="Weinstock G."/>
            <person name="Sodergren E."/>
            <person name="Clifton S."/>
            <person name="Fulton L."/>
            <person name="Fulton B."/>
            <person name="Courtney L."/>
            <person name="Fronick C."/>
            <person name="Harrison M."/>
            <person name="Strong C."/>
            <person name="Farmer C."/>
            <person name="Delahaunty K."/>
            <person name="Markovic C."/>
            <person name="Hall O."/>
            <person name="Minx P."/>
            <person name="Tomlinson C."/>
            <person name="Mitreva M."/>
            <person name="Hou S."/>
            <person name="Chen J."/>
            <person name="Wollam A."/>
            <person name="Pepin K.H."/>
            <person name="Johnson M."/>
            <person name="Bhonagiri V."/>
            <person name="Zhang X."/>
            <person name="Suruliraj S."/>
            <person name="Warren W."/>
            <person name="Chinwalla A."/>
            <person name="Mardis E.R."/>
            <person name="Wilson R.K."/>
        </authorList>
    </citation>
    <scope>NUCLEOTIDE SEQUENCE [LARGE SCALE GENOMIC DNA]</scope>
    <source>
        <strain evidence="4 5">F0399</strain>
    </source>
</reference>
<dbReference type="CDD" id="cd00555">
    <property type="entry name" value="Maf"/>
    <property type="match status" value="1"/>
</dbReference>
<dbReference type="PIRSF" id="PIRSF006305">
    <property type="entry name" value="Maf"/>
    <property type="match status" value="1"/>
</dbReference>
<evidence type="ECO:0000256" key="1">
    <source>
        <dbReference type="ARBA" id="ARBA00001968"/>
    </source>
</evidence>
<dbReference type="InterPro" id="IPR029001">
    <property type="entry name" value="ITPase-like_fam"/>
</dbReference>
<gene>
    <name evidence="4" type="primary">maf</name>
    <name evidence="4" type="ORF">HMPREF9555_02003</name>
</gene>
<dbReference type="EC" id="3.6.1.9" evidence="3"/>
<comment type="cofactor">
    <cofactor evidence="1 3">
        <name>a divalent metal cation</name>
        <dbReference type="ChEBI" id="CHEBI:60240"/>
    </cofactor>
</comment>
<dbReference type="Pfam" id="PF02545">
    <property type="entry name" value="Maf"/>
    <property type="match status" value="1"/>
</dbReference>
<dbReference type="NCBIfam" id="TIGR00172">
    <property type="entry name" value="maf"/>
    <property type="match status" value="1"/>
</dbReference>
<accession>E7N4Q8</accession>
<evidence type="ECO:0000256" key="3">
    <source>
        <dbReference type="HAMAP-Rule" id="MF_00528"/>
    </source>
</evidence>
<comment type="subcellular location">
    <subcellularLocation>
        <location evidence="3">Cytoplasm</location>
    </subcellularLocation>
</comment>
<comment type="catalytic activity">
    <reaction evidence="3">
        <text>UTP + H2O = UMP + diphosphate + H(+)</text>
        <dbReference type="Rhea" id="RHEA:29395"/>
        <dbReference type="ChEBI" id="CHEBI:15377"/>
        <dbReference type="ChEBI" id="CHEBI:15378"/>
        <dbReference type="ChEBI" id="CHEBI:33019"/>
        <dbReference type="ChEBI" id="CHEBI:46398"/>
        <dbReference type="ChEBI" id="CHEBI:57865"/>
        <dbReference type="EC" id="3.6.1.9"/>
    </reaction>
</comment>
<dbReference type="EMBL" id="AECV01000056">
    <property type="protein sequence ID" value="EFW28836.1"/>
    <property type="molecule type" value="Genomic_DNA"/>
</dbReference>
<dbReference type="HAMAP" id="MF_00528">
    <property type="entry name" value="Maf"/>
    <property type="match status" value="1"/>
</dbReference>
<dbReference type="PANTHER" id="PTHR43213">
    <property type="entry name" value="BIFUNCTIONAL DTTP/UTP PYROPHOSPHATASE/METHYLTRANSFERASE PROTEIN-RELATED"/>
    <property type="match status" value="1"/>
</dbReference>
<keyword evidence="3" id="KW-0546">Nucleotide metabolism</keyword>
<dbReference type="HOGENOM" id="CLU_040416_2_1_9"/>
<comment type="catalytic activity">
    <reaction evidence="3">
        <text>dTTP + H2O = dTMP + diphosphate + H(+)</text>
        <dbReference type="Rhea" id="RHEA:28534"/>
        <dbReference type="ChEBI" id="CHEBI:15377"/>
        <dbReference type="ChEBI" id="CHEBI:15378"/>
        <dbReference type="ChEBI" id="CHEBI:33019"/>
        <dbReference type="ChEBI" id="CHEBI:37568"/>
        <dbReference type="ChEBI" id="CHEBI:63528"/>
        <dbReference type="EC" id="3.6.1.9"/>
    </reaction>
</comment>
<dbReference type="SUPFAM" id="SSF52972">
    <property type="entry name" value="ITPase-like"/>
    <property type="match status" value="1"/>
</dbReference>
<keyword evidence="2 3" id="KW-0378">Hydrolase</keyword>
<comment type="function">
    <text evidence="3">Nucleoside triphosphate pyrophosphatase that hydrolyzes dTTP and UTP. May have a dual role in cell division arrest and in preventing the incorporation of modified nucleotides into cellular nucleic acids.</text>
</comment>
<dbReference type="GO" id="GO:0005737">
    <property type="term" value="C:cytoplasm"/>
    <property type="evidence" value="ECO:0007669"/>
    <property type="project" value="UniProtKB-SubCell"/>
</dbReference>
<dbReference type="RefSeq" id="WP_009350650.1">
    <property type="nucleotide sequence ID" value="NZ_GL638155.1"/>
</dbReference>
<comment type="caution">
    <text evidence="4">The sequence shown here is derived from an EMBL/GenBank/DDBJ whole genome shotgun (WGS) entry which is preliminary data.</text>
</comment>
<comment type="similarity">
    <text evidence="3">Belongs to the Maf family. YhdE subfamily.</text>
</comment>
<evidence type="ECO:0000313" key="4">
    <source>
        <dbReference type="EMBL" id="EFW28836.1"/>
    </source>
</evidence>
<comment type="caution">
    <text evidence="3">Lacks conserved residue(s) required for the propagation of feature annotation.</text>
</comment>
<dbReference type="GO" id="GO:0036221">
    <property type="term" value="F:UTP diphosphatase activity"/>
    <property type="evidence" value="ECO:0007669"/>
    <property type="project" value="RHEA"/>
</dbReference>
<proteinExistence type="inferred from homology"/>
<dbReference type="InterPro" id="IPR003697">
    <property type="entry name" value="Maf-like"/>
</dbReference>
<dbReference type="AlphaFoldDB" id="E7N4Q8"/>
<dbReference type="STRING" id="749551.HMPREF9555_02003"/>
<name>E7N4Q8_9FIRM</name>
<feature type="site" description="Important for substrate specificity" evidence="3">
    <location>
        <position position="67"/>
    </location>
</feature>
<dbReference type="PANTHER" id="PTHR43213:SF5">
    <property type="entry name" value="BIFUNCTIONAL DTTP_UTP PYROPHOSPHATASE_METHYLTRANSFERASE PROTEIN-RELATED"/>
    <property type="match status" value="1"/>
</dbReference>
<protein>
    <recommendedName>
        <fullName evidence="3">dTTP/UTP pyrophosphatase</fullName>
        <shortName evidence="3">dTTPase/UTPase</shortName>
        <ecNumber evidence="3">3.6.1.9</ecNumber>
    </recommendedName>
    <alternativeName>
        <fullName evidence="3">Nucleoside triphosphate pyrophosphatase</fullName>
    </alternativeName>
    <alternativeName>
        <fullName evidence="3">Nucleotide pyrophosphatase</fullName>
        <shortName evidence="3">Nucleotide PPase</shortName>
    </alternativeName>
</protein>
<evidence type="ECO:0000256" key="2">
    <source>
        <dbReference type="ARBA" id="ARBA00022801"/>
    </source>
</evidence>
<feature type="site" description="Important for substrate specificity" evidence="3">
    <location>
        <position position="149"/>
    </location>
</feature>
<dbReference type="GO" id="GO:0036218">
    <property type="term" value="F:dTTP diphosphatase activity"/>
    <property type="evidence" value="ECO:0007669"/>
    <property type="project" value="RHEA"/>
</dbReference>
<feature type="site" description="Important for substrate specificity" evidence="3">
    <location>
        <position position="10"/>
    </location>
</feature>
<sequence>MFILASASPRRRDLLLQIGADFAAVTSGAEESLEEAVPHEAVVRNALAKARAVAAEYPEHAVLGADTAVVVDGRAFGKPHDLADARRIIGLLAGRRHEVYTGVAWVYRGRAYTDVMKTIVQFAPMPPAEIERYVRSGEPMGKAGGYAIQGRAAMYIEEIHGSYSNVVGLPLQNVAALAREAGISLYDDHADA</sequence>
<evidence type="ECO:0000313" key="5">
    <source>
        <dbReference type="Proteomes" id="UP000004633"/>
    </source>
</evidence>
<feature type="active site" description="Proton acceptor" evidence="3">
    <location>
        <position position="66"/>
    </location>
</feature>